<sequence>MGKVNLLPALLPLLASIARFVISYLYSLVLTTTHFTHSSISMCMLPFLPLPR</sequence>
<comment type="caution">
    <text evidence="1">The sequence shown here is derived from an EMBL/GenBank/DDBJ whole genome shotgun (WGS) entry which is preliminary data.</text>
</comment>
<reference evidence="1 2" key="1">
    <citation type="submission" date="2024-08" db="EMBL/GenBank/DDBJ databases">
        <title>Insights into the chromosomal genome structure of Flemingia macrophylla.</title>
        <authorList>
            <person name="Ding Y."/>
            <person name="Zhao Y."/>
            <person name="Bi W."/>
            <person name="Wu M."/>
            <person name="Zhao G."/>
            <person name="Gong Y."/>
            <person name="Li W."/>
            <person name="Zhang P."/>
        </authorList>
    </citation>
    <scope>NUCLEOTIDE SEQUENCE [LARGE SCALE GENOMIC DNA]</scope>
    <source>
        <strain evidence="1">DYQJB</strain>
        <tissue evidence="1">Leaf</tissue>
    </source>
</reference>
<name>A0ABD1LC04_9FABA</name>
<evidence type="ECO:0000313" key="1">
    <source>
        <dbReference type="EMBL" id="KAL2321056.1"/>
    </source>
</evidence>
<dbReference type="EMBL" id="JBGMDY010000010">
    <property type="protein sequence ID" value="KAL2321056.1"/>
    <property type="molecule type" value="Genomic_DNA"/>
</dbReference>
<proteinExistence type="predicted"/>
<keyword evidence="2" id="KW-1185">Reference proteome</keyword>
<gene>
    <name evidence="1" type="ORF">Fmac_030025</name>
</gene>
<organism evidence="1 2">
    <name type="scientific">Flemingia macrophylla</name>
    <dbReference type="NCBI Taxonomy" id="520843"/>
    <lineage>
        <taxon>Eukaryota</taxon>
        <taxon>Viridiplantae</taxon>
        <taxon>Streptophyta</taxon>
        <taxon>Embryophyta</taxon>
        <taxon>Tracheophyta</taxon>
        <taxon>Spermatophyta</taxon>
        <taxon>Magnoliopsida</taxon>
        <taxon>eudicotyledons</taxon>
        <taxon>Gunneridae</taxon>
        <taxon>Pentapetalae</taxon>
        <taxon>rosids</taxon>
        <taxon>fabids</taxon>
        <taxon>Fabales</taxon>
        <taxon>Fabaceae</taxon>
        <taxon>Papilionoideae</taxon>
        <taxon>50 kb inversion clade</taxon>
        <taxon>NPAAA clade</taxon>
        <taxon>indigoferoid/millettioid clade</taxon>
        <taxon>Phaseoleae</taxon>
        <taxon>Flemingia</taxon>
    </lineage>
</organism>
<accession>A0ABD1LC04</accession>
<evidence type="ECO:0000313" key="2">
    <source>
        <dbReference type="Proteomes" id="UP001603857"/>
    </source>
</evidence>
<dbReference type="AlphaFoldDB" id="A0ABD1LC04"/>
<dbReference type="Proteomes" id="UP001603857">
    <property type="component" value="Unassembled WGS sequence"/>
</dbReference>
<protein>
    <submittedName>
        <fullName evidence="1">Uncharacterized protein</fullName>
    </submittedName>
</protein>